<keyword evidence="3" id="KW-0597">Phosphoprotein</keyword>
<evidence type="ECO:0000313" key="18">
    <source>
        <dbReference type="Proteomes" id="UP000265080"/>
    </source>
</evidence>
<dbReference type="AlphaFoldDB" id="A0A3P8RUA0"/>
<evidence type="ECO:0000256" key="10">
    <source>
        <dbReference type="ARBA" id="ARBA00061899"/>
    </source>
</evidence>
<dbReference type="Pfam" id="PF08295">
    <property type="entry name" value="Sin3_corepress"/>
    <property type="match status" value="1"/>
</dbReference>
<dbReference type="GO" id="GO:0070822">
    <property type="term" value="C:Sin3-type complex"/>
    <property type="evidence" value="ECO:0007669"/>
    <property type="project" value="TreeGrafter"/>
</dbReference>
<reference evidence="17" key="3">
    <citation type="submission" date="2025-09" db="UniProtKB">
        <authorList>
            <consortium name="Ensembl"/>
        </authorList>
    </citation>
    <scope>IDENTIFICATION</scope>
</reference>
<dbReference type="FunFam" id="1.20.1160.11:FF:000005">
    <property type="entry name" value="SIN3 transcription regulator family member B"/>
    <property type="match status" value="1"/>
</dbReference>
<evidence type="ECO:0000256" key="11">
    <source>
        <dbReference type="ARBA" id="ARBA00068511"/>
    </source>
</evidence>
<protein>
    <recommendedName>
        <fullName evidence="11">Paired amphipathic helix protein Sin3b</fullName>
    </recommendedName>
    <alternativeName>
        <fullName evidence="12">Histone deacetylase complex subunit Sin3b</fullName>
    </alternativeName>
    <alternativeName>
        <fullName evidence="13">Transcriptional corepressor Sin3b</fullName>
    </alternativeName>
</protein>
<evidence type="ECO:0000256" key="5">
    <source>
        <dbReference type="ARBA" id="ARBA00022843"/>
    </source>
</evidence>
<dbReference type="PANTHER" id="PTHR12346:SF1">
    <property type="entry name" value="PAIRED AMPHIPATHIC HELIX PROTEIN SIN3B"/>
    <property type="match status" value="1"/>
</dbReference>
<dbReference type="Gene3D" id="1.20.1160.11">
    <property type="entry name" value="Paired amphipathic helix"/>
    <property type="match status" value="3"/>
</dbReference>
<sequence>FFSFLEGVSCKKNLQFTLKRLQEPKNRSPVEDALSYLDQVKIRFANDPGIYNKFLDIMKEFKSQSIDTPGVINRVSQLFHGHPDLVLGFNAFLPPGYRIEVPKNGMAFLQSPFSTQSLTSSTSAGPPEPPSRLSLPLTSREGQNQATTSSVSPPASETSPVEFDSAISYVNKIKNRFLDHPEIYRAFLEILHTYQVLRGSRGSSGMTEDEVFSKVASLFKGQEDLLAEFGQFLPDAKRSLVSRSNKDTITKQNKKRPRPILLQHMSPLLKKKMKYSCTKDQSFASVGKHGVLREFSFFDKVRRLFKSQEVYENFLRCIALFNQEVVSGAELLQLVTPFLGKFPELYTQFKSFLGDKELSHAVSGLSDRYMEGGGGREVDYASCKRLGSSYRALPKTYQQPKCSGRTALCKEVLNDTWVSFPSWSEDSTFVSSKKTPYEEQLHRCEDERFELDVVLETNLATIRVLESVQKKLSRLSPEDQDRFRLDDCLGGTSEVIQRRAVYRIYGDKAPEIIEGLKRSPATAVPVVLKRLKAKEEEWREAQQGFNKIWREQYEKAYLKSLDHQGVNFKQNDMKALRSKSLLNEIESVYDERQEQSTEEGGPHMVFTYEDKQILEDAASLIIYHVKRQPTIHKDDKDHIKRIIQHFVPDLFFSRRGELSDTEEWTDEEADQPAGTTTSTPGSTPMETGSGAAGEKVDLRDPEAEHQKELDGVYNLFFVNNNWYFFLRLHQTLCSRLLRVYRQAERQLLEHRAEQSRERLLMAEGRREKACDLAMELRLKQPSEVELEEYYPAFLDMVRSLLDGNLDSTQYEDTLREMFTIHAYIGFTIDKVIHNIIRQLQHLVSDEVCLQVVDLYLAERKRGAAGGNLSSQCVRAAWETSYQWKAERVMAEENCFKVMFIQNKGHVAMTIELLDTEEAQADDPLDVQCLSSYMEQFVGTESSLCSQAEGYFFKPVFLPRNLRRFRRWQVRQVEAMRCRREWHRQLGVENAGSLDCRFKLNTHKMVFVMNSEDYMYRRGALVKARKVGCSLRLNLDISAVIMWCSVSVLVNLSNVVTIQPCLYIFCLLNPVWWLTDEALTASPLPPQSQHRVAASQHERFDKWHQGWLANHVTASAERSVQNWLMGEEEEDIIPCKTTCLSTEVKGQTVNRYQVHYSSSKAPSSP</sequence>
<evidence type="ECO:0000256" key="1">
    <source>
        <dbReference type="ARBA" id="ARBA00004123"/>
    </source>
</evidence>
<dbReference type="FunFam" id="1.20.1160.11:FF:000001">
    <property type="entry name" value="Paired amphipathic helix protein Sin3"/>
    <property type="match status" value="1"/>
</dbReference>
<evidence type="ECO:0000256" key="2">
    <source>
        <dbReference type="ARBA" id="ARBA00022491"/>
    </source>
</evidence>
<feature type="compositionally biased region" description="Low complexity" evidence="15">
    <location>
        <begin position="131"/>
        <end position="141"/>
    </location>
</feature>
<evidence type="ECO:0000256" key="6">
    <source>
        <dbReference type="ARBA" id="ARBA00023015"/>
    </source>
</evidence>
<evidence type="ECO:0000256" key="12">
    <source>
        <dbReference type="ARBA" id="ARBA00075095"/>
    </source>
</evidence>
<dbReference type="GO" id="GO:0003714">
    <property type="term" value="F:transcription corepressor activity"/>
    <property type="evidence" value="ECO:0007669"/>
    <property type="project" value="InterPro"/>
</dbReference>
<evidence type="ECO:0000256" key="13">
    <source>
        <dbReference type="ARBA" id="ARBA00081273"/>
    </source>
</evidence>
<evidence type="ECO:0000256" key="15">
    <source>
        <dbReference type="SAM" id="MobiDB-lite"/>
    </source>
</evidence>
<keyword evidence="8 14" id="KW-0539">Nucleus</keyword>
<comment type="subcellular location">
    <subcellularLocation>
        <location evidence="1 14">Nucleus</location>
    </subcellularLocation>
</comment>
<dbReference type="GO" id="GO:0000122">
    <property type="term" value="P:negative regulation of transcription by RNA polymerase II"/>
    <property type="evidence" value="ECO:0007669"/>
    <property type="project" value="TreeGrafter"/>
</dbReference>
<organism evidence="17 18">
    <name type="scientific">Amphiprion percula</name>
    <name type="common">Orange clownfish</name>
    <name type="synonym">Lutjanus percula</name>
    <dbReference type="NCBI Taxonomy" id="161767"/>
    <lineage>
        <taxon>Eukaryota</taxon>
        <taxon>Metazoa</taxon>
        <taxon>Chordata</taxon>
        <taxon>Craniata</taxon>
        <taxon>Vertebrata</taxon>
        <taxon>Euteleostomi</taxon>
        <taxon>Actinopterygii</taxon>
        <taxon>Neopterygii</taxon>
        <taxon>Teleostei</taxon>
        <taxon>Neoteleostei</taxon>
        <taxon>Acanthomorphata</taxon>
        <taxon>Ovalentaria</taxon>
        <taxon>Pomacentridae</taxon>
        <taxon>Amphiprion</taxon>
    </lineage>
</organism>
<evidence type="ECO:0000256" key="9">
    <source>
        <dbReference type="ARBA" id="ARBA00054574"/>
    </source>
</evidence>
<keyword evidence="2" id="KW-0678">Repressor</keyword>
<reference evidence="17 18" key="1">
    <citation type="submission" date="2018-03" db="EMBL/GenBank/DDBJ databases">
        <title>Finding Nemo's genes: A chromosome-scale reference assembly of the genome of the orange clownfish Amphiprion percula.</title>
        <authorList>
            <person name="Lehmann R."/>
        </authorList>
    </citation>
    <scope>NUCLEOTIDE SEQUENCE</scope>
</reference>
<evidence type="ECO:0000256" key="14">
    <source>
        <dbReference type="PROSITE-ProRule" id="PRU00810"/>
    </source>
</evidence>
<feature type="region of interest" description="Disordered" evidence="15">
    <location>
        <begin position="661"/>
        <end position="703"/>
    </location>
</feature>
<dbReference type="InterPro" id="IPR031693">
    <property type="entry name" value="Sin3_C"/>
</dbReference>
<dbReference type="SUPFAM" id="SSF47762">
    <property type="entry name" value="PAH2 domain"/>
    <property type="match status" value="3"/>
</dbReference>
<dbReference type="SMART" id="SM00761">
    <property type="entry name" value="HDAC_interact"/>
    <property type="match status" value="1"/>
</dbReference>
<dbReference type="InterPro" id="IPR036600">
    <property type="entry name" value="PAH_sf"/>
</dbReference>
<comment type="subunit">
    <text evidence="10">Component of the SIN3B complex, which includes SIN3B, HDAC2 or HDAC1, PHF12 and MORF4L1. Interacts with FOXK1/MNF, MXI, MAD, NCOR1 and SAP30. Interaction with SUDS3 enhances the interaction with HDAC1 to form a complex. Interacts with CRY1, HCFC1, MAD3, MAD4, MAEL, REST, RNF220 and SETDB1. Interacts with C6orf89. Interacts with MYT1L.</text>
</comment>
<feature type="domain" description="Histone deacetylase interacting" evidence="16">
    <location>
        <begin position="382"/>
        <end position="482"/>
    </location>
</feature>
<dbReference type="Pfam" id="PF16879">
    <property type="entry name" value="Sin3a_C"/>
    <property type="match status" value="1"/>
</dbReference>
<dbReference type="PROSITE" id="PS51477">
    <property type="entry name" value="PAH"/>
    <property type="match status" value="3"/>
</dbReference>
<dbReference type="Ensembl" id="ENSAPET00000002893.1">
    <property type="protein sequence ID" value="ENSAPEP00000002829.1"/>
    <property type="gene ID" value="ENSAPEG00000001999.1"/>
</dbReference>
<evidence type="ECO:0000256" key="7">
    <source>
        <dbReference type="ARBA" id="ARBA00023163"/>
    </source>
</evidence>
<keyword evidence="7" id="KW-0804">Transcription</keyword>
<dbReference type="InterPro" id="IPR003822">
    <property type="entry name" value="PAH"/>
</dbReference>
<dbReference type="GeneTree" id="ENSGT00940000159560"/>
<keyword evidence="6" id="KW-0805">Transcription regulation</keyword>
<dbReference type="Pfam" id="PF02671">
    <property type="entry name" value="PAH"/>
    <property type="match status" value="3"/>
</dbReference>
<evidence type="ECO:0000256" key="8">
    <source>
        <dbReference type="ARBA" id="ARBA00023242"/>
    </source>
</evidence>
<dbReference type="PANTHER" id="PTHR12346">
    <property type="entry name" value="SIN3B-RELATED"/>
    <property type="match status" value="1"/>
</dbReference>
<dbReference type="InterPro" id="IPR039774">
    <property type="entry name" value="Sin3-like"/>
</dbReference>
<comment type="function">
    <text evidence="9">Acts as a transcriptional repressor. Interacts with MXI1 to repress MYC responsive genes and antagonize MYC oncogenic activities. Interacts with MAD-MAX heterodimers by binding to MAD. The heterodimer then represses transcription by tethering SIN3B to DNA. Also forms a complex with FOXK1 which represses transcription. With FOXK1, regulates cell cycle progression probably by repressing cell cycle inhibitor genes expression. As part of the SIN3B complex represses transcription and counteracts the histone acetyltransferase activity of EP300 through the recognition H3K27ac marks by PHF12 and the activity of the histone deacetylase HDAC2. SIN3B complex is recruited downstream of the constitutively active genes transcriptional start sites through interaction with histones and mitigates histone acetylation and RNA polymerase II progression within transcribed regions contributing to the regulation of transcription.</text>
</comment>
<evidence type="ECO:0000256" key="3">
    <source>
        <dbReference type="ARBA" id="ARBA00022553"/>
    </source>
</evidence>
<feature type="compositionally biased region" description="Basic and acidic residues" evidence="15">
    <location>
        <begin position="694"/>
        <end position="703"/>
    </location>
</feature>
<feature type="region of interest" description="Disordered" evidence="15">
    <location>
        <begin position="117"/>
        <end position="160"/>
    </location>
</feature>
<dbReference type="Proteomes" id="UP000265080">
    <property type="component" value="Chromosome 2"/>
</dbReference>
<dbReference type="InterPro" id="IPR013194">
    <property type="entry name" value="HDAC_interact_dom"/>
</dbReference>
<accession>A0A3P8RUA0</accession>
<keyword evidence="18" id="KW-1185">Reference proteome</keyword>
<feature type="compositionally biased region" description="Polar residues" evidence="15">
    <location>
        <begin position="142"/>
        <end position="159"/>
    </location>
</feature>
<reference evidence="17" key="2">
    <citation type="submission" date="2025-08" db="UniProtKB">
        <authorList>
            <consortium name="Ensembl"/>
        </authorList>
    </citation>
    <scope>IDENTIFICATION</scope>
</reference>
<feature type="compositionally biased region" description="Low complexity" evidence="15">
    <location>
        <begin position="672"/>
        <end position="689"/>
    </location>
</feature>
<keyword evidence="4" id="KW-0677">Repeat</keyword>
<dbReference type="FunFam" id="1.20.1160.11:FF:000002">
    <property type="entry name" value="Paired amphipathic helix protein SIN3"/>
    <property type="match status" value="1"/>
</dbReference>
<evidence type="ECO:0000313" key="17">
    <source>
        <dbReference type="Ensembl" id="ENSAPEP00000002829.1"/>
    </source>
</evidence>
<name>A0A3P8RUA0_AMPPE</name>
<proteinExistence type="predicted"/>
<evidence type="ECO:0000256" key="4">
    <source>
        <dbReference type="ARBA" id="ARBA00022737"/>
    </source>
</evidence>
<keyword evidence="5" id="KW-0832">Ubl conjugation</keyword>
<feature type="compositionally biased region" description="Acidic residues" evidence="15">
    <location>
        <begin position="661"/>
        <end position="670"/>
    </location>
</feature>
<evidence type="ECO:0000259" key="16">
    <source>
        <dbReference type="SMART" id="SM00761"/>
    </source>
</evidence>